<dbReference type="InterPro" id="IPR021338">
    <property type="entry name" value="DUF2953"/>
</dbReference>
<dbReference type="Pfam" id="PF11167">
    <property type="entry name" value="DUF2953"/>
    <property type="match status" value="1"/>
</dbReference>
<keyword evidence="3" id="KW-1185">Reference proteome</keyword>
<evidence type="ECO:0008006" key="4">
    <source>
        <dbReference type="Google" id="ProtNLM"/>
    </source>
</evidence>
<evidence type="ECO:0000313" key="3">
    <source>
        <dbReference type="Proteomes" id="UP001549106"/>
    </source>
</evidence>
<dbReference type="RefSeq" id="WP_257465062.1">
    <property type="nucleotide sequence ID" value="NZ_JANJZT010000021.1"/>
</dbReference>
<organism evidence="2 3">
    <name type="scientific">Blautia caecimuris</name>
    <dbReference type="NCBI Taxonomy" id="1796615"/>
    <lineage>
        <taxon>Bacteria</taxon>
        <taxon>Bacillati</taxon>
        <taxon>Bacillota</taxon>
        <taxon>Clostridia</taxon>
        <taxon>Lachnospirales</taxon>
        <taxon>Lachnospiraceae</taxon>
        <taxon>Blautia</taxon>
    </lineage>
</organism>
<evidence type="ECO:0000313" key="2">
    <source>
        <dbReference type="EMBL" id="MET3751311.1"/>
    </source>
</evidence>
<dbReference type="EMBL" id="JBEPMJ010000020">
    <property type="protein sequence ID" value="MET3751311.1"/>
    <property type="molecule type" value="Genomic_DNA"/>
</dbReference>
<evidence type="ECO:0000256" key="1">
    <source>
        <dbReference type="SAM" id="MobiDB-lite"/>
    </source>
</evidence>
<feature type="region of interest" description="Disordered" evidence="1">
    <location>
        <begin position="100"/>
        <end position="169"/>
    </location>
</feature>
<proteinExistence type="predicted"/>
<accession>A0ABV2M4A9</accession>
<dbReference type="Proteomes" id="UP001549106">
    <property type="component" value="Unassembled WGS sequence"/>
</dbReference>
<gene>
    <name evidence="2" type="ORF">ABID24_002570</name>
</gene>
<sequence length="331" mass="37709">MLHILWMLIKLILILLGTVLGLAVLVLLLLLFCPVRYSAEALKETSSFKETEAAVRVSWLFGGISFTFRRIQGKNTQKLCVFGIPVLSLLQKRKQKKAAAGKVQTAEKSPLSEQPTEKPLPETKISLPETEISLPQEKKPDIPYGSAEAKQKKDPETGTSDLSESDEKIRTENKNKISALLDKLKEIMDRLAQLPSMLSKIPLTIRRIYDKIDWYRQFFEHPRTKEAVSLVLDRSKKLMHHIFPKKIKGKVTFGSEDPSITGTALAVLGMTMPFHKNRVEIVPVFDNQNILEGNIKIKGRIYGFVPVKMLAELYFNKNIKYIISRWKHKEV</sequence>
<comment type="caution">
    <text evidence="2">The sequence shown here is derived from an EMBL/GenBank/DDBJ whole genome shotgun (WGS) entry which is preliminary data.</text>
</comment>
<name>A0ABV2M4A9_9FIRM</name>
<protein>
    <recommendedName>
        <fullName evidence="4">DUF2953 domain-containing protein</fullName>
    </recommendedName>
</protein>
<reference evidence="2 3" key="1">
    <citation type="submission" date="2024-06" db="EMBL/GenBank/DDBJ databases">
        <title>Genomic Encyclopedia of Type Strains, Phase IV (KMG-IV): sequencing the most valuable type-strain genomes for metagenomic binning, comparative biology and taxonomic classification.</title>
        <authorList>
            <person name="Goeker M."/>
        </authorList>
    </citation>
    <scope>NUCLEOTIDE SEQUENCE [LARGE SCALE GENOMIC DNA]</scope>
    <source>
        <strain evidence="2 3">DSM 29492</strain>
    </source>
</reference>